<keyword evidence="4 7" id="KW-0547">Nucleotide-binding</keyword>
<dbReference type="Gene3D" id="3.30.200.110">
    <property type="entry name" value="Inositol-pentakisphosphate 2-kinase, N-lobe"/>
    <property type="match status" value="1"/>
</dbReference>
<evidence type="ECO:0000256" key="4">
    <source>
        <dbReference type="ARBA" id="ARBA00022741"/>
    </source>
</evidence>
<evidence type="ECO:0000256" key="6">
    <source>
        <dbReference type="ARBA" id="ARBA00022840"/>
    </source>
</evidence>
<keyword evidence="3 7" id="KW-0808">Transferase</keyword>
<evidence type="ECO:0000256" key="3">
    <source>
        <dbReference type="ARBA" id="ARBA00022679"/>
    </source>
</evidence>
<evidence type="ECO:0000256" key="2">
    <source>
        <dbReference type="ARBA" id="ARBA00012023"/>
    </source>
</evidence>
<dbReference type="InterPro" id="IPR009286">
    <property type="entry name" value="Ins_P5_2-kin"/>
</dbReference>
<accession>A0ABD2MTG3</accession>
<keyword evidence="9" id="KW-1185">Reference proteome</keyword>
<dbReference type="GO" id="GO:0005524">
    <property type="term" value="F:ATP binding"/>
    <property type="evidence" value="ECO:0007669"/>
    <property type="project" value="UniProtKB-KW"/>
</dbReference>
<dbReference type="EC" id="2.7.1.158" evidence="2 7"/>
<dbReference type="EMBL" id="JABFTP020000021">
    <property type="protein sequence ID" value="KAL3269691.1"/>
    <property type="molecule type" value="Genomic_DNA"/>
</dbReference>
<proteinExistence type="inferred from homology"/>
<gene>
    <name evidence="8" type="ORF">HHI36_008751</name>
</gene>
<reference evidence="8 9" key="1">
    <citation type="journal article" date="2021" name="BMC Biol.">
        <title>Horizontally acquired antibacterial genes associated with adaptive radiation of ladybird beetles.</title>
        <authorList>
            <person name="Li H.S."/>
            <person name="Tang X.F."/>
            <person name="Huang Y.H."/>
            <person name="Xu Z.Y."/>
            <person name="Chen M.L."/>
            <person name="Du X.Y."/>
            <person name="Qiu B.Y."/>
            <person name="Chen P.T."/>
            <person name="Zhang W."/>
            <person name="Slipinski A."/>
            <person name="Escalona H.E."/>
            <person name="Waterhouse R.M."/>
            <person name="Zwick A."/>
            <person name="Pang H."/>
        </authorList>
    </citation>
    <scope>NUCLEOTIDE SEQUENCE [LARGE SCALE GENOMIC DNA]</scope>
    <source>
        <strain evidence="8">SYSU2018</strain>
    </source>
</reference>
<dbReference type="InterPro" id="IPR043001">
    <property type="entry name" value="IP5_2-K_N_lobe"/>
</dbReference>
<comment type="domain">
    <text evidence="7">The EXKPK motif is conserved in inositol-pentakisphosphate 2-kinases of both family 1 and 2.</text>
</comment>
<comment type="similarity">
    <text evidence="1">Belongs to the IPK1 type 2 family.</text>
</comment>
<evidence type="ECO:0000256" key="7">
    <source>
        <dbReference type="RuleBase" id="RU364126"/>
    </source>
</evidence>
<dbReference type="Proteomes" id="UP001516400">
    <property type="component" value="Unassembled WGS sequence"/>
</dbReference>
<keyword evidence="5 7" id="KW-0418">Kinase</keyword>
<evidence type="ECO:0000256" key="1">
    <source>
        <dbReference type="ARBA" id="ARBA00007229"/>
    </source>
</evidence>
<evidence type="ECO:0000256" key="5">
    <source>
        <dbReference type="ARBA" id="ARBA00022777"/>
    </source>
</evidence>
<sequence>MKKIFKIPNDWVYRGEGNCHIVLGLPKLNKVLRIRKRDRPKTFLEWFLYFIEDYITWWYDFGANAENRDLSFHLKIMRPLLGAKYVSDAKQVKLSKIQVGKIEKQLCHIRPDFRKHNILHYGRATLFHDFTTLETDDLPIKLSNDVFSVEIKPKKGWVPFREKNFPECIFCMNQYIKLETGKISEPSCYCPRNLFSGVETEMKRCILSLIDNPQNNIRIFKMVICFMMKTKINSR</sequence>
<dbReference type="GO" id="GO:0035299">
    <property type="term" value="F:inositol-1,3,4,5,6-pentakisphosphate 2-kinase activity"/>
    <property type="evidence" value="ECO:0007669"/>
    <property type="project" value="UniProtKB-EC"/>
</dbReference>
<dbReference type="PANTHER" id="PTHR14456">
    <property type="entry name" value="INOSITOL POLYPHOSPHATE KINASE 1"/>
    <property type="match status" value="1"/>
</dbReference>
<keyword evidence="6 7" id="KW-0067">ATP-binding</keyword>
<comment type="caution">
    <text evidence="8">The sequence shown here is derived from an EMBL/GenBank/DDBJ whole genome shotgun (WGS) entry which is preliminary data.</text>
</comment>
<dbReference type="PANTHER" id="PTHR14456:SF2">
    <property type="entry name" value="INOSITOL-PENTAKISPHOSPHATE 2-KINASE"/>
    <property type="match status" value="1"/>
</dbReference>
<dbReference type="Pfam" id="PF06090">
    <property type="entry name" value="Ins_P5_2-kin"/>
    <property type="match status" value="1"/>
</dbReference>
<comment type="function">
    <text evidence="7">Phosphorylates Ins(1,3,4,5,6)P5 at position 2 to form Ins(1,2,3,4,5,6)P6 (InsP6 or phytate).</text>
</comment>
<dbReference type="AlphaFoldDB" id="A0ABD2MTG3"/>
<evidence type="ECO:0000313" key="8">
    <source>
        <dbReference type="EMBL" id="KAL3269691.1"/>
    </source>
</evidence>
<protein>
    <recommendedName>
        <fullName evidence="2 7">Inositol-pentakisphosphate 2-kinase</fullName>
        <ecNumber evidence="2 7">2.7.1.158</ecNumber>
    </recommendedName>
</protein>
<comment type="catalytic activity">
    <reaction evidence="7">
        <text>1D-myo-inositol 1,3,4,5,6-pentakisphosphate + ATP = 1D-myo-inositol hexakisphosphate + ADP + H(+)</text>
        <dbReference type="Rhea" id="RHEA:20313"/>
        <dbReference type="ChEBI" id="CHEBI:15378"/>
        <dbReference type="ChEBI" id="CHEBI:30616"/>
        <dbReference type="ChEBI" id="CHEBI:57733"/>
        <dbReference type="ChEBI" id="CHEBI:58130"/>
        <dbReference type="ChEBI" id="CHEBI:456216"/>
        <dbReference type="EC" id="2.7.1.158"/>
    </reaction>
</comment>
<organism evidence="8 9">
    <name type="scientific">Cryptolaemus montrouzieri</name>
    <dbReference type="NCBI Taxonomy" id="559131"/>
    <lineage>
        <taxon>Eukaryota</taxon>
        <taxon>Metazoa</taxon>
        <taxon>Ecdysozoa</taxon>
        <taxon>Arthropoda</taxon>
        <taxon>Hexapoda</taxon>
        <taxon>Insecta</taxon>
        <taxon>Pterygota</taxon>
        <taxon>Neoptera</taxon>
        <taxon>Endopterygota</taxon>
        <taxon>Coleoptera</taxon>
        <taxon>Polyphaga</taxon>
        <taxon>Cucujiformia</taxon>
        <taxon>Coccinelloidea</taxon>
        <taxon>Coccinellidae</taxon>
        <taxon>Scymninae</taxon>
        <taxon>Scymnini</taxon>
        <taxon>Cryptolaemus</taxon>
    </lineage>
</organism>
<evidence type="ECO:0000313" key="9">
    <source>
        <dbReference type="Proteomes" id="UP001516400"/>
    </source>
</evidence>
<name>A0ABD2MTG3_9CUCU</name>